<dbReference type="EMBL" id="MN739452">
    <property type="protein sequence ID" value="QHT05274.1"/>
    <property type="molecule type" value="Genomic_DNA"/>
</dbReference>
<dbReference type="PANTHER" id="PTHR45676:SF41">
    <property type="entry name" value="RING-H2 FINGER PROTEIN ATL66"/>
    <property type="match status" value="1"/>
</dbReference>
<dbReference type="InterPro" id="IPR013083">
    <property type="entry name" value="Znf_RING/FYVE/PHD"/>
</dbReference>
<feature type="domain" description="RING-type" evidence="2">
    <location>
        <begin position="267"/>
        <end position="311"/>
    </location>
</feature>
<reference evidence="3" key="1">
    <citation type="journal article" date="2020" name="Nature">
        <title>Giant virus diversity and host interactions through global metagenomics.</title>
        <authorList>
            <person name="Schulz F."/>
            <person name="Roux S."/>
            <person name="Paez-Espino D."/>
            <person name="Jungbluth S."/>
            <person name="Walsh D.A."/>
            <person name="Denef V.J."/>
            <person name="McMahon K.D."/>
            <person name="Konstantinidis K.T."/>
            <person name="Eloe-Fadrosh E.A."/>
            <person name="Kyrpides N.C."/>
            <person name="Woyke T."/>
        </authorList>
    </citation>
    <scope>NUCLEOTIDE SEQUENCE</scope>
    <source>
        <strain evidence="3">GVMAG-M-3300021375-17</strain>
    </source>
</reference>
<dbReference type="InterPro" id="IPR001841">
    <property type="entry name" value="Znf_RING"/>
</dbReference>
<proteinExistence type="predicted"/>
<protein>
    <recommendedName>
        <fullName evidence="2">RING-type domain-containing protein</fullName>
    </recommendedName>
</protein>
<evidence type="ECO:0000256" key="1">
    <source>
        <dbReference type="SAM" id="MobiDB-lite"/>
    </source>
</evidence>
<feature type="region of interest" description="Disordered" evidence="1">
    <location>
        <begin position="90"/>
        <end position="110"/>
    </location>
</feature>
<evidence type="ECO:0000313" key="3">
    <source>
        <dbReference type="EMBL" id="QHT05274.1"/>
    </source>
</evidence>
<dbReference type="PANTHER" id="PTHR45676">
    <property type="entry name" value="RING-H2 FINGER PROTEIN ATL51-RELATED"/>
    <property type="match status" value="1"/>
</dbReference>
<evidence type="ECO:0000259" key="2">
    <source>
        <dbReference type="Pfam" id="PF13639"/>
    </source>
</evidence>
<organism evidence="3">
    <name type="scientific">viral metagenome</name>
    <dbReference type="NCBI Taxonomy" id="1070528"/>
    <lineage>
        <taxon>unclassified sequences</taxon>
        <taxon>metagenomes</taxon>
        <taxon>organismal metagenomes</taxon>
    </lineage>
</organism>
<sequence>MDEIRLNEILEESLGEIFQNVRPIIEESIQNTDRFRDIIDISSNNDILDMLREIHLIPQVNTIQPDSENPHQNTFEENQNHLHTETTNTFTSTVPTTIHNPPITRSTSTTPEIFRQPQDNLITELQYLDTFESFSNNIFLYTREYQEQMRLYQQNISQTFRVIQILARIVQTLRPDRNLVSNTRQSTHMPLSNNARTFYSHNPYNLLVPQNVRNLLQQNNIELDVEGFTMPFNNLTNAQGYPTINQILSATERFVYNNESRCRITNDTCPISLEAFQEEEELCEIKHCHHVFKWSSIQTWFSRNSHCPVCRFDIRNHT</sequence>
<dbReference type="Gene3D" id="3.30.40.10">
    <property type="entry name" value="Zinc/RING finger domain, C3HC4 (zinc finger)"/>
    <property type="match status" value="1"/>
</dbReference>
<name>A0A6C0CNL9_9ZZZZ</name>
<dbReference type="SUPFAM" id="SSF57850">
    <property type="entry name" value="RING/U-box"/>
    <property type="match status" value="1"/>
</dbReference>
<accession>A0A6C0CNL9</accession>
<dbReference type="AlphaFoldDB" id="A0A6C0CNL9"/>
<dbReference type="Pfam" id="PF13639">
    <property type="entry name" value="zf-RING_2"/>
    <property type="match status" value="1"/>
</dbReference>